<name>A0A4Y2L3L9_ARAVE</name>
<gene>
    <name evidence="1" type="ORF">AVEN_84221_1</name>
</gene>
<organism evidence="1 2">
    <name type="scientific">Araneus ventricosus</name>
    <name type="common">Orbweaver spider</name>
    <name type="synonym">Epeira ventricosa</name>
    <dbReference type="NCBI Taxonomy" id="182803"/>
    <lineage>
        <taxon>Eukaryota</taxon>
        <taxon>Metazoa</taxon>
        <taxon>Ecdysozoa</taxon>
        <taxon>Arthropoda</taxon>
        <taxon>Chelicerata</taxon>
        <taxon>Arachnida</taxon>
        <taxon>Araneae</taxon>
        <taxon>Araneomorphae</taxon>
        <taxon>Entelegynae</taxon>
        <taxon>Araneoidea</taxon>
        <taxon>Araneidae</taxon>
        <taxon>Araneus</taxon>
    </lineage>
</organism>
<sequence>MTGLAPPRRSLLTLNPLGESVGVGYVCTTSSAGFLTRMAVFPSRAWTTLQPIGVPAKEPSTHKVVSHPKVRAIFLISNCVVGGSPLTSSVVIVHKVPARRPLGFAVLWQVFAGALGAVVRPFQVRTLRSYVSELLELKAQSRLQNFTVLEGNVTVVQVSLCRNSFENIRVQRKDPLFSSVLAFTAESDRNLALRQAVTLPESADPFCLFIPASIFSDRNIKDKDVRHPFLWAPLR</sequence>
<comment type="caution">
    <text evidence="1">The sequence shown here is derived from an EMBL/GenBank/DDBJ whole genome shotgun (WGS) entry which is preliminary data.</text>
</comment>
<keyword evidence="2" id="KW-1185">Reference proteome</keyword>
<evidence type="ECO:0000313" key="1">
    <source>
        <dbReference type="EMBL" id="GBN08393.1"/>
    </source>
</evidence>
<dbReference type="Proteomes" id="UP000499080">
    <property type="component" value="Unassembled WGS sequence"/>
</dbReference>
<proteinExistence type="predicted"/>
<dbReference type="EMBL" id="BGPR01005260">
    <property type="protein sequence ID" value="GBN08393.1"/>
    <property type="molecule type" value="Genomic_DNA"/>
</dbReference>
<protein>
    <submittedName>
        <fullName evidence="1">Uncharacterized protein</fullName>
    </submittedName>
</protein>
<reference evidence="1 2" key="1">
    <citation type="journal article" date="2019" name="Sci. Rep.">
        <title>Orb-weaving spider Araneus ventricosus genome elucidates the spidroin gene catalogue.</title>
        <authorList>
            <person name="Kono N."/>
            <person name="Nakamura H."/>
            <person name="Ohtoshi R."/>
            <person name="Moran D.A.P."/>
            <person name="Shinohara A."/>
            <person name="Yoshida Y."/>
            <person name="Fujiwara M."/>
            <person name="Mori M."/>
            <person name="Tomita M."/>
            <person name="Arakawa K."/>
        </authorList>
    </citation>
    <scope>NUCLEOTIDE SEQUENCE [LARGE SCALE GENOMIC DNA]</scope>
</reference>
<accession>A0A4Y2L3L9</accession>
<evidence type="ECO:0000313" key="2">
    <source>
        <dbReference type="Proteomes" id="UP000499080"/>
    </source>
</evidence>
<dbReference type="AlphaFoldDB" id="A0A4Y2L3L9"/>